<dbReference type="InterPro" id="IPR017850">
    <property type="entry name" value="Alkaline_phosphatase_core_sf"/>
</dbReference>
<sequence length="314" mass="33198">MDDSAARFIFLFLDGVGLGEAQATNPLAAIAAMPFLTQLLGGPLLARRATCQAGLLLQPIDAILGVPGLPQSATGQTSLFTGCNAPAFMGRHLSAFANGSLRTLIEAHGMFKQVLSLGGSVTHANLYSPAYFEAIAQRRRRYSVGTLLALTAGVPFRMGGGGDRQAAISWDITGEYVNQRGGNVPPLTPAAAGQRLATIGSQHHLTLFECYLPDYAGHSQDKVQIVQVLRLVDAFVESVVAHLQTGVNLVISSDHGNIEDLSHPHHTSNLVPLIVIGPQAIAFQSVQDITGITPKIVELLQVGSNTAPSLYHVL</sequence>
<keyword evidence="3" id="KW-0464">Manganese</keyword>
<protein>
    <submittedName>
        <fullName evidence="5">Alkaline phosphatase family protein</fullName>
    </submittedName>
</protein>
<dbReference type="PANTHER" id="PTHR21110">
    <property type="entry name" value="PHOSPHOPENTOMUTASE"/>
    <property type="match status" value="1"/>
</dbReference>
<evidence type="ECO:0000313" key="5">
    <source>
        <dbReference type="EMBL" id="MEP0819052.1"/>
    </source>
</evidence>
<proteinExistence type="inferred from homology"/>
<organism evidence="5 6">
    <name type="scientific">Trichocoleus desertorum GB2-A4</name>
    <dbReference type="NCBI Taxonomy" id="2933944"/>
    <lineage>
        <taxon>Bacteria</taxon>
        <taxon>Bacillati</taxon>
        <taxon>Cyanobacteriota</taxon>
        <taxon>Cyanophyceae</taxon>
        <taxon>Leptolyngbyales</taxon>
        <taxon>Trichocoleusaceae</taxon>
        <taxon>Trichocoleus</taxon>
    </lineage>
</organism>
<dbReference type="InterPro" id="IPR006124">
    <property type="entry name" value="Metalloenzyme"/>
</dbReference>
<accession>A0ABV0JB93</accession>
<evidence type="ECO:0000256" key="3">
    <source>
        <dbReference type="ARBA" id="ARBA00023211"/>
    </source>
</evidence>
<dbReference type="Proteomes" id="UP001464891">
    <property type="component" value="Unassembled WGS sequence"/>
</dbReference>
<keyword evidence="2" id="KW-0479">Metal-binding</keyword>
<comment type="caution">
    <text evidence="5">The sequence shown here is derived from an EMBL/GenBank/DDBJ whole genome shotgun (WGS) entry which is preliminary data.</text>
</comment>
<comment type="similarity">
    <text evidence="1">Belongs to the phosphopentomutase family.</text>
</comment>
<dbReference type="Pfam" id="PF01676">
    <property type="entry name" value="Metalloenzyme"/>
    <property type="match status" value="1"/>
</dbReference>
<evidence type="ECO:0000256" key="1">
    <source>
        <dbReference type="ARBA" id="ARBA00010373"/>
    </source>
</evidence>
<dbReference type="PANTHER" id="PTHR21110:SF0">
    <property type="entry name" value="PHOSPHOPENTOMUTASE"/>
    <property type="match status" value="1"/>
</dbReference>
<dbReference type="EMBL" id="JAMPKM010000012">
    <property type="protein sequence ID" value="MEP0819052.1"/>
    <property type="molecule type" value="Genomic_DNA"/>
</dbReference>
<evidence type="ECO:0000256" key="2">
    <source>
        <dbReference type="ARBA" id="ARBA00022723"/>
    </source>
</evidence>
<dbReference type="Gene3D" id="3.40.720.10">
    <property type="entry name" value="Alkaline Phosphatase, subunit A"/>
    <property type="match status" value="1"/>
</dbReference>
<evidence type="ECO:0000259" key="4">
    <source>
        <dbReference type="Pfam" id="PF01676"/>
    </source>
</evidence>
<reference evidence="5 6" key="1">
    <citation type="submission" date="2022-04" db="EMBL/GenBank/DDBJ databases">
        <title>Positive selection, recombination, and allopatry shape intraspecific diversity of widespread and dominant cyanobacteria.</title>
        <authorList>
            <person name="Wei J."/>
            <person name="Shu W."/>
            <person name="Hu C."/>
        </authorList>
    </citation>
    <scope>NUCLEOTIDE SEQUENCE [LARGE SCALE GENOMIC DNA]</scope>
    <source>
        <strain evidence="5 6">GB2-A4</strain>
    </source>
</reference>
<keyword evidence="6" id="KW-1185">Reference proteome</keyword>
<evidence type="ECO:0000313" key="6">
    <source>
        <dbReference type="Proteomes" id="UP001464891"/>
    </source>
</evidence>
<name>A0ABV0JB93_9CYAN</name>
<dbReference type="SUPFAM" id="SSF53649">
    <property type="entry name" value="Alkaline phosphatase-like"/>
    <property type="match status" value="1"/>
</dbReference>
<dbReference type="RefSeq" id="WP_190432119.1">
    <property type="nucleotide sequence ID" value="NZ_JAMPKM010000012.1"/>
</dbReference>
<dbReference type="InterPro" id="IPR010045">
    <property type="entry name" value="DeoB"/>
</dbReference>
<feature type="domain" description="Metalloenzyme" evidence="4">
    <location>
        <begin position="205"/>
        <end position="301"/>
    </location>
</feature>
<gene>
    <name evidence="5" type="ORF">NC998_18290</name>
</gene>